<evidence type="ECO:0000313" key="2">
    <source>
        <dbReference type="Proteomes" id="UP000799755"/>
    </source>
</evidence>
<dbReference type="Proteomes" id="UP000799755">
    <property type="component" value="Unassembled WGS sequence"/>
</dbReference>
<protein>
    <submittedName>
        <fullName evidence="1">Uncharacterized protein</fullName>
    </submittedName>
</protein>
<proteinExistence type="predicted"/>
<organism evidence="1 2">
    <name type="scientific">Lindgomyces ingoldianus</name>
    <dbReference type="NCBI Taxonomy" id="673940"/>
    <lineage>
        <taxon>Eukaryota</taxon>
        <taxon>Fungi</taxon>
        <taxon>Dikarya</taxon>
        <taxon>Ascomycota</taxon>
        <taxon>Pezizomycotina</taxon>
        <taxon>Dothideomycetes</taxon>
        <taxon>Pleosporomycetidae</taxon>
        <taxon>Pleosporales</taxon>
        <taxon>Lindgomycetaceae</taxon>
        <taxon>Lindgomyces</taxon>
    </lineage>
</organism>
<evidence type="ECO:0000313" key="1">
    <source>
        <dbReference type="EMBL" id="KAF2474154.1"/>
    </source>
</evidence>
<gene>
    <name evidence="1" type="ORF">BDR25DRAFT_351684</name>
</gene>
<dbReference type="EMBL" id="MU003498">
    <property type="protein sequence ID" value="KAF2474154.1"/>
    <property type="molecule type" value="Genomic_DNA"/>
</dbReference>
<sequence length="277" mass="31620">MFEKMIVQSCTPRSKSQAMWAAAFKLHCHLSRRWMEFSRGMVQAQPKLLDIVEHTLSYRLELPLRKTNADILQQISRLIHILRPVLEISSCMQRTFEVQESLFPIWLACWYHSIALGLGLPSRGRRGNRETWNTGNPIASLLGPLAIIAITPGMDLSKRLVLPLPLRMVSNFDKSHTCKKGLSPSGLSLYPRMNEKVSSFCRLCMGNSIAFLRRDSHGQVLTCHYEEIMSKLFGMVYGRYGILFLKALANIPGTYHYRSSLSELTNSQFSFIIQSCY</sequence>
<comment type="caution">
    <text evidence="1">The sequence shown here is derived from an EMBL/GenBank/DDBJ whole genome shotgun (WGS) entry which is preliminary data.</text>
</comment>
<reference evidence="1" key="1">
    <citation type="journal article" date="2020" name="Stud. Mycol.">
        <title>101 Dothideomycetes genomes: a test case for predicting lifestyles and emergence of pathogens.</title>
        <authorList>
            <person name="Haridas S."/>
            <person name="Albert R."/>
            <person name="Binder M."/>
            <person name="Bloem J."/>
            <person name="Labutti K."/>
            <person name="Salamov A."/>
            <person name="Andreopoulos B."/>
            <person name="Baker S."/>
            <person name="Barry K."/>
            <person name="Bills G."/>
            <person name="Bluhm B."/>
            <person name="Cannon C."/>
            <person name="Castanera R."/>
            <person name="Culley D."/>
            <person name="Daum C."/>
            <person name="Ezra D."/>
            <person name="Gonzalez J."/>
            <person name="Henrissat B."/>
            <person name="Kuo A."/>
            <person name="Liang C."/>
            <person name="Lipzen A."/>
            <person name="Lutzoni F."/>
            <person name="Magnuson J."/>
            <person name="Mondo S."/>
            <person name="Nolan M."/>
            <person name="Ohm R."/>
            <person name="Pangilinan J."/>
            <person name="Park H.-J."/>
            <person name="Ramirez L."/>
            <person name="Alfaro M."/>
            <person name="Sun H."/>
            <person name="Tritt A."/>
            <person name="Yoshinaga Y."/>
            <person name="Zwiers L.-H."/>
            <person name="Turgeon B."/>
            <person name="Goodwin S."/>
            <person name="Spatafora J."/>
            <person name="Crous P."/>
            <person name="Grigoriev I."/>
        </authorList>
    </citation>
    <scope>NUCLEOTIDE SEQUENCE</scope>
    <source>
        <strain evidence="1">ATCC 200398</strain>
    </source>
</reference>
<name>A0ACB6R4B2_9PLEO</name>
<keyword evidence="2" id="KW-1185">Reference proteome</keyword>
<accession>A0ACB6R4B2</accession>